<protein>
    <submittedName>
        <fullName evidence="2">Uncharacterized protein</fullName>
    </submittedName>
</protein>
<reference evidence="2" key="2">
    <citation type="journal article" date="2021" name="Microbiome">
        <title>Successional dynamics and alternative stable states in a saline activated sludge microbial community over 9 years.</title>
        <authorList>
            <person name="Wang Y."/>
            <person name="Ye J."/>
            <person name="Ju F."/>
            <person name="Liu L."/>
            <person name="Boyd J.A."/>
            <person name="Deng Y."/>
            <person name="Parks D.H."/>
            <person name="Jiang X."/>
            <person name="Yin X."/>
            <person name="Woodcroft B.J."/>
            <person name="Tyson G.W."/>
            <person name="Hugenholtz P."/>
            <person name="Polz M.F."/>
            <person name="Zhang T."/>
        </authorList>
    </citation>
    <scope>NUCLEOTIDE SEQUENCE</scope>
    <source>
        <strain evidence="2">HKST-UBA09</strain>
    </source>
</reference>
<evidence type="ECO:0000256" key="1">
    <source>
        <dbReference type="SAM" id="MobiDB-lite"/>
    </source>
</evidence>
<feature type="region of interest" description="Disordered" evidence="1">
    <location>
        <begin position="39"/>
        <end position="80"/>
    </location>
</feature>
<organism evidence="2 3">
    <name type="scientific">Candidatus Dojkabacteria bacterium</name>
    <dbReference type="NCBI Taxonomy" id="2099670"/>
    <lineage>
        <taxon>Bacteria</taxon>
        <taxon>Candidatus Dojkabacteria</taxon>
    </lineage>
</organism>
<sequence>MKDILENGCIEKNKGPKLVIRSPRVRALDDELEYVLNSQPTLSQKVSKMQTNIDQPIQAELGNDTDTPTNSEEIQGKLEG</sequence>
<evidence type="ECO:0000313" key="2">
    <source>
        <dbReference type="EMBL" id="MCA9387218.1"/>
    </source>
</evidence>
<proteinExistence type="predicted"/>
<dbReference type="EMBL" id="JAGQLF010000067">
    <property type="protein sequence ID" value="MCA9387218.1"/>
    <property type="molecule type" value="Genomic_DNA"/>
</dbReference>
<name>A0A955LAY4_9BACT</name>
<evidence type="ECO:0000313" key="3">
    <source>
        <dbReference type="Proteomes" id="UP000714915"/>
    </source>
</evidence>
<feature type="compositionally biased region" description="Polar residues" evidence="1">
    <location>
        <begin position="39"/>
        <end position="55"/>
    </location>
</feature>
<dbReference type="AlphaFoldDB" id="A0A955LAY4"/>
<accession>A0A955LAY4</accession>
<reference evidence="2" key="1">
    <citation type="submission" date="2020-04" db="EMBL/GenBank/DDBJ databases">
        <authorList>
            <person name="Zhang T."/>
        </authorList>
    </citation>
    <scope>NUCLEOTIDE SEQUENCE</scope>
    <source>
        <strain evidence="2">HKST-UBA09</strain>
    </source>
</reference>
<comment type="caution">
    <text evidence="2">The sequence shown here is derived from an EMBL/GenBank/DDBJ whole genome shotgun (WGS) entry which is preliminary data.</text>
</comment>
<feature type="compositionally biased region" description="Polar residues" evidence="1">
    <location>
        <begin position="64"/>
        <end position="73"/>
    </location>
</feature>
<dbReference type="Proteomes" id="UP000714915">
    <property type="component" value="Unassembled WGS sequence"/>
</dbReference>
<gene>
    <name evidence="2" type="ORF">KC669_04255</name>
</gene>